<dbReference type="PROSITE" id="PS00028">
    <property type="entry name" value="ZINC_FINGER_C2H2_1"/>
    <property type="match status" value="4"/>
</dbReference>
<dbReference type="Proteomes" id="UP000759131">
    <property type="component" value="Unassembled WGS sequence"/>
</dbReference>
<evidence type="ECO:0000256" key="5">
    <source>
        <dbReference type="ARBA" id="ARBA00023015"/>
    </source>
</evidence>
<dbReference type="SUPFAM" id="SSF57667">
    <property type="entry name" value="beta-beta-alpha zinc fingers"/>
    <property type="match status" value="3"/>
</dbReference>
<dbReference type="GO" id="GO:0006357">
    <property type="term" value="P:regulation of transcription by RNA polymerase II"/>
    <property type="evidence" value="ECO:0007669"/>
    <property type="project" value="TreeGrafter"/>
</dbReference>
<dbReference type="GO" id="GO:0005634">
    <property type="term" value="C:nucleus"/>
    <property type="evidence" value="ECO:0007669"/>
    <property type="project" value="UniProtKB-SubCell"/>
</dbReference>
<evidence type="ECO:0000313" key="10">
    <source>
        <dbReference type="EMBL" id="CAD7632856.1"/>
    </source>
</evidence>
<proteinExistence type="predicted"/>
<feature type="domain" description="C2H2-type" evidence="9">
    <location>
        <begin position="148"/>
        <end position="178"/>
    </location>
</feature>
<dbReference type="GO" id="GO:0008270">
    <property type="term" value="F:zinc ion binding"/>
    <property type="evidence" value="ECO:0007669"/>
    <property type="project" value="UniProtKB-KW"/>
</dbReference>
<dbReference type="PROSITE" id="PS50157">
    <property type="entry name" value="ZINC_FINGER_C2H2_2"/>
    <property type="match status" value="3"/>
</dbReference>
<dbReference type="Gene3D" id="3.30.160.60">
    <property type="entry name" value="Classic Zinc Finger"/>
    <property type="match status" value="3"/>
</dbReference>
<evidence type="ECO:0000256" key="2">
    <source>
        <dbReference type="ARBA" id="ARBA00022723"/>
    </source>
</evidence>
<feature type="domain" description="C2H2-type" evidence="9">
    <location>
        <begin position="118"/>
        <end position="147"/>
    </location>
</feature>
<dbReference type="AlphaFoldDB" id="A0A7R9L125"/>
<dbReference type="OrthoDB" id="6523355at2759"/>
<keyword evidence="7" id="KW-0539">Nucleus</keyword>
<keyword evidence="5" id="KW-0805">Transcription regulation</keyword>
<dbReference type="PANTHER" id="PTHR46179">
    <property type="entry name" value="ZINC FINGER PROTEIN"/>
    <property type="match status" value="1"/>
</dbReference>
<dbReference type="InterPro" id="IPR036236">
    <property type="entry name" value="Znf_C2H2_sf"/>
</dbReference>
<comment type="subcellular location">
    <subcellularLocation>
        <location evidence="1">Nucleus</location>
    </subcellularLocation>
</comment>
<protein>
    <recommendedName>
        <fullName evidence="9">C2H2-type domain-containing protein</fullName>
    </recommendedName>
</protein>
<dbReference type="InterPro" id="IPR051061">
    <property type="entry name" value="Zinc_finger_trans_reg"/>
</dbReference>
<name>A0A7R9L125_9ACAR</name>
<dbReference type="EMBL" id="OC866249">
    <property type="protein sequence ID" value="CAD7632856.1"/>
    <property type="molecule type" value="Genomic_DNA"/>
</dbReference>
<keyword evidence="2" id="KW-0479">Metal-binding</keyword>
<dbReference type="Pfam" id="PF00096">
    <property type="entry name" value="zf-C2H2"/>
    <property type="match status" value="1"/>
</dbReference>
<feature type="domain" description="C2H2-type" evidence="9">
    <location>
        <begin position="90"/>
        <end position="112"/>
    </location>
</feature>
<evidence type="ECO:0000256" key="4">
    <source>
        <dbReference type="ARBA" id="ARBA00022833"/>
    </source>
</evidence>
<accession>A0A7R9L125</accession>
<evidence type="ECO:0000313" key="11">
    <source>
        <dbReference type="Proteomes" id="UP000759131"/>
    </source>
</evidence>
<evidence type="ECO:0000256" key="3">
    <source>
        <dbReference type="ARBA" id="ARBA00022771"/>
    </source>
</evidence>
<evidence type="ECO:0000256" key="1">
    <source>
        <dbReference type="ARBA" id="ARBA00004123"/>
    </source>
</evidence>
<dbReference type="SMART" id="SM00355">
    <property type="entry name" value="ZnF_C2H2"/>
    <property type="match status" value="6"/>
</dbReference>
<gene>
    <name evidence="10" type="ORF">OSB1V03_LOCUS13257</name>
</gene>
<keyword evidence="3 8" id="KW-0863">Zinc-finger</keyword>
<evidence type="ECO:0000256" key="8">
    <source>
        <dbReference type="PROSITE-ProRule" id="PRU00042"/>
    </source>
</evidence>
<evidence type="ECO:0000256" key="7">
    <source>
        <dbReference type="ARBA" id="ARBA00023242"/>
    </source>
</evidence>
<organism evidence="10">
    <name type="scientific">Medioppia subpectinata</name>
    <dbReference type="NCBI Taxonomy" id="1979941"/>
    <lineage>
        <taxon>Eukaryota</taxon>
        <taxon>Metazoa</taxon>
        <taxon>Ecdysozoa</taxon>
        <taxon>Arthropoda</taxon>
        <taxon>Chelicerata</taxon>
        <taxon>Arachnida</taxon>
        <taxon>Acari</taxon>
        <taxon>Acariformes</taxon>
        <taxon>Sarcoptiformes</taxon>
        <taxon>Oribatida</taxon>
        <taxon>Brachypylina</taxon>
        <taxon>Oppioidea</taxon>
        <taxon>Oppiidae</taxon>
        <taxon>Medioppia</taxon>
    </lineage>
</organism>
<evidence type="ECO:0000259" key="9">
    <source>
        <dbReference type="PROSITE" id="PS50157"/>
    </source>
</evidence>
<keyword evidence="11" id="KW-1185">Reference proteome</keyword>
<dbReference type="EMBL" id="CAJPIZ010011674">
    <property type="protein sequence ID" value="CAG2113286.1"/>
    <property type="molecule type" value="Genomic_DNA"/>
</dbReference>
<keyword evidence="4" id="KW-0862">Zinc</keyword>
<dbReference type="InterPro" id="IPR013087">
    <property type="entry name" value="Znf_C2H2_type"/>
</dbReference>
<feature type="non-terminal residue" evidence="10">
    <location>
        <position position="290"/>
    </location>
</feature>
<sequence length="290" mass="33387">CDYESCTYTTGSGNSFRKHQSIHTAVRSVLCPIDTCRRPFRTAKHMNDHRLTRHPESAPEVPWIQCADCPYQAKLRSALEAHRLVHMQKFRCETCGVGFGRRQSLRDHVRKHDQTLRLRCEWPGCERTFLTDHACKAHLNTHTMEKVYRCHWPGCDSTFLNINTLGSHERRQHQGKIDYSLDLVKTNIKKTVSDRAVRAVKALVFRRNKPVNKTKSIHLNAGDCVTFVVRKHGLDQQVVDEGHHILVSDLMVTTPEMTTGDNGVHVCDHPSRESHQFCELCFKNQLKSKL</sequence>
<reference evidence="10" key="1">
    <citation type="submission" date="2020-11" db="EMBL/GenBank/DDBJ databases">
        <authorList>
            <person name="Tran Van P."/>
        </authorList>
    </citation>
    <scope>NUCLEOTIDE SEQUENCE</scope>
</reference>
<dbReference type="PANTHER" id="PTHR46179:SF13">
    <property type="entry name" value="C2H2-TYPE DOMAIN-CONTAINING PROTEIN"/>
    <property type="match status" value="1"/>
</dbReference>
<keyword evidence="6" id="KW-0804">Transcription</keyword>
<evidence type="ECO:0000256" key="6">
    <source>
        <dbReference type="ARBA" id="ARBA00023163"/>
    </source>
</evidence>